<feature type="region of interest" description="Disordered" evidence="1">
    <location>
        <begin position="262"/>
        <end position="347"/>
    </location>
</feature>
<dbReference type="EMBL" id="PQAP01000010">
    <property type="protein sequence ID" value="PWB75388.1"/>
    <property type="molecule type" value="Genomic_DNA"/>
</dbReference>
<evidence type="ECO:0000256" key="2">
    <source>
        <dbReference type="SAM" id="SignalP"/>
    </source>
</evidence>
<feature type="compositionally biased region" description="Basic and acidic residues" evidence="1">
    <location>
        <begin position="299"/>
        <end position="309"/>
    </location>
</feature>
<organism evidence="3 4">
    <name type="scientific">candidate division GN15 bacterium</name>
    <dbReference type="NCBI Taxonomy" id="2072418"/>
    <lineage>
        <taxon>Bacteria</taxon>
        <taxon>candidate division GN15</taxon>
    </lineage>
</organism>
<name>A0A855XA01_9BACT</name>
<dbReference type="AlphaFoldDB" id="A0A855XA01"/>
<reference evidence="3 4" key="1">
    <citation type="journal article" date="2018" name="ISME J.">
        <title>A methanotrophic archaeon couples anaerobic oxidation of methane to Fe(III) reduction.</title>
        <authorList>
            <person name="Cai C."/>
            <person name="Leu A.O."/>
            <person name="Xie G.J."/>
            <person name="Guo J."/>
            <person name="Feng Y."/>
            <person name="Zhao J.X."/>
            <person name="Tyson G.W."/>
            <person name="Yuan Z."/>
            <person name="Hu S."/>
        </authorList>
    </citation>
    <scope>NUCLEOTIDE SEQUENCE [LARGE SCALE GENOMIC DNA]</scope>
    <source>
        <strain evidence="3">FeB_12</strain>
    </source>
</reference>
<evidence type="ECO:0000313" key="4">
    <source>
        <dbReference type="Proteomes" id="UP000250918"/>
    </source>
</evidence>
<comment type="caution">
    <text evidence="3">The sequence shown here is derived from an EMBL/GenBank/DDBJ whole genome shotgun (WGS) entry which is preliminary data.</text>
</comment>
<protein>
    <recommendedName>
        <fullName evidence="5">DUF4412 domain-containing protein</fullName>
    </recommendedName>
</protein>
<feature type="chain" id="PRO_5032692538" description="DUF4412 domain-containing protein" evidence="2">
    <location>
        <begin position="20"/>
        <end position="347"/>
    </location>
</feature>
<feature type="compositionally biased region" description="Polar residues" evidence="1">
    <location>
        <begin position="319"/>
        <end position="330"/>
    </location>
</feature>
<evidence type="ECO:0000256" key="1">
    <source>
        <dbReference type="SAM" id="MobiDB-lite"/>
    </source>
</evidence>
<evidence type="ECO:0000313" key="3">
    <source>
        <dbReference type="EMBL" id="PWB75388.1"/>
    </source>
</evidence>
<sequence>MKMKVIVAAALAVPALALATYADITITSSVDNQGVGGIMNMKGTQTVMISGDKSRTSSELKMTNKVIGFLGGGKPQQSAEIVRLDKELMWNLDLKDKKYTELTFAQMKAMFDTGLQAAQAEEAQHPAEDSVQVNADIKVEKTGKSQTIAGYKADEVIITMAFKGTDKESGKSGTMNMTIDTWVSKDVPGYQEYQNFHKTFAEKLGFGGETEGGLGQALKGFGVNAQTVQEKMGDIEGIPLLTVASILPEGLDTLAARSIDSAKAAQPQAEQEVQPQEAEAPKEKALKKLGGLFGKKKSKEQSEPSKSESKQAPPYLFHMTTTVTQISSSAVPPAEFEVPSDFAKKTN</sequence>
<gene>
    <name evidence="3" type="ORF">C3F09_02540</name>
</gene>
<dbReference type="Proteomes" id="UP000250918">
    <property type="component" value="Unassembled WGS sequence"/>
</dbReference>
<keyword evidence="2" id="KW-0732">Signal</keyword>
<feature type="signal peptide" evidence="2">
    <location>
        <begin position="1"/>
        <end position="19"/>
    </location>
</feature>
<proteinExistence type="predicted"/>
<accession>A0A855XA01</accession>
<feature type="compositionally biased region" description="Low complexity" evidence="1">
    <location>
        <begin position="262"/>
        <end position="278"/>
    </location>
</feature>
<evidence type="ECO:0008006" key="5">
    <source>
        <dbReference type="Google" id="ProtNLM"/>
    </source>
</evidence>